<feature type="compositionally biased region" description="Polar residues" evidence="1">
    <location>
        <begin position="30"/>
        <end position="40"/>
    </location>
</feature>
<dbReference type="Proteomes" id="UP001274830">
    <property type="component" value="Unassembled WGS sequence"/>
</dbReference>
<name>A0AAE0WJM1_9PEZI</name>
<reference evidence="2" key="1">
    <citation type="submission" date="2023-07" db="EMBL/GenBank/DDBJ databases">
        <title>Black Yeasts Isolated from many extreme environments.</title>
        <authorList>
            <person name="Coleine C."/>
            <person name="Stajich J.E."/>
            <person name="Selbmann L."/>
        </authorList>
    </citation>
    <scope>NUCLEOTIDE SEQUENCE</scope>
    <source>
        <strain evidence="2">CCFEE 5485</strain>
    </source>
</reference>
<gene>
    <name evidence="2" type="ORF">LTR78_007273</name>
</gene>
<feature type="compositionally biased region" description="Low complexity" evidence="1">
    <location>
        <begin position="107"/>
        <end position="120"/>
    </location>
</feature>
<feature type="compositionally biased region" description="Low complexity" evidence="1">
    <location>
        <begin position="63"/>
        <end position="72"/>
    </location>
</feature>
<feature type="region of interest" description="Disordered" evidence="1">
    <location>
        <begin position="105"/>
        <end position="128"/>
    </location>
</feature>
<evidence type="ECO:0000313" key="2">
    <source>
        <dbReference type="EMBL" id="KAK3672920.1"/>
    </source>
</evidence>
<protein>
    <submittedName>
        <fullName evidence="2">Uncharacterized protein</fullName>
    </submittedName>
</protein>
<evidence type="ECO:0000256" key="1">
    <source>
        <dbReference type="SAM" id="MobiDB-lite"/>
    </source>
</evidence>
<organism evidence="2 3">
    <name type="scientific">Recurvomyces mirabilis</name>
    <dbReference type="NCBI Taxonomy" id="574656"/>
    <lineage>
        <taxon>Eukaryota</taxon>
        <taxon>Fungi</taxon>
        <taxon>Dikarya</taxon>
        <taxon>Ascomycota</taxon>
        <taxon>Pezizomycotina</taxon>
        <taxon>Dothideomycetes</taxon>
        <taxon>Dothideomycetidae</taxon>
        <taxon>Mycosphaerellales</taxon>
        <taxon>Teratosphaeriaceae</taxon>
        <taxon>Recurvomyces</taxon>
    </lineage>
</organism>
<dbReference type="EMBL" id="JAUTXT010000029">
    <property type="protein sequence ID" value="KAK3672920.1"/>
    <property type="molecule type" value="Genomic_DNA"/>
</dbReference>
<evidence type="ECO:0000313" key="3">
    <source>
        <dbReference type="Proteomes" id="UP001274830"/>
    </source>
</evidence>
<comment type="caution">
    <text evidence="2">The sequence shown here is derived from an EMBL/GenBank/DDBJ whole genome shotgun (WGS) entry which is preliminary data.</text>
</comment>
<sequence>MAPIEVVDLTLDSDDDVSPSKAALSILSSFQASKNTQQPSGFKGSIDGQLRPISRETNAPQPLKKSSNVLSSNKKRRLAPPEVSSTAKCASPALQSHGLLNVAGLPSYQSTTSRQSESRTAGTELIAN</sequence>
<keyword evidence="3" id="KW-1185">Reference proteome</keyword>
<accession>A0AAE0WJM1</accession>
<proteinExistence type="predicted"/>
<dbReference type="AlphaFoldDB" id="A0AAE0WJM1"/>
<feature type="region of interest" description="Disordered" evidence="1">
    <location>
        <begin position="30"/>
        <end position="88"/>
    </location>
</feature>